<dbReference type="SUPFAM" id="SSF143631">
    <property type="entry name" value="ApbE-like"/>
    <property type="match status" value="1"/>
</dbReference>
<gene>
    <name evidence="2" type="ORF">ACFPIJ_00070</name>
</gene>
<dbReference type="Proteomes" id="UP001595912">
    <property type="component" value="Unassembled WGS sequence"/>
</dbReference>
<proteinExistence type="predicted"/>
<evidence type="ECO:0008006" key="4">
    <source>
        <dbReference type="Google" id="ProtNLM"/>
    </source>
</evidence>
<dbReference type="RefSeq" id="WP_380112420.1">
    <property type="nucleotide sequence ID" value="NZ_JBHSIU010000001.1"/>
</dbReference>
<feature type="region of interest" description="Disordered" evidence="1">
    <location>
        <begin position="97"/>
        <end position="116"/>
    </location>
</feature>
<dbReference type="InterPro" id="IPR003374">
    <property type="entry name" value="ApbE-like_sf"/>
</dbReference>
<keyword evidence="3" id="KW-1185">Reference proteome</keyword>
<evidence type="ECO:0000313" key="2">
    <source>
        <dbReference type="EMBL" id="MFC4996224.1"/>
    </source>
</evidence>
<evidence type="ECO:0000256" key="1">
    <source>
        <dbReference type="SAM" id="MobiDB-lite"/>
    </source>
</evidence>
<accession>A0ABV9VJG6</accession>
<reference evidence="3" key="1">
    <citation type="journal article" date="2019" name="Int. J. Syst. Evol. Microbiol.">
        <title>The Global Catalogue of Microorganisms (GCM) 10K type strain sequencing project: providing services to taxonomists for standard genome sequencing and annotation.</title>
        <authorList>
            <consortium name="The Broad Institute Genomics Platform"/>
            <consortium name="The Broad Institute Genome Sequencing Center for Infectious Disease"/>
            <person name="Wu L."/>
            <person name="Ma J."/>
        </authorList>
    </citation>
    <scope>NUCLEOTIDE SEQUENCE [LARGE SCALE GENOMIC DNA]</scope>
    <source>
        <strain evidence="3">CGMCC 4.7152</strain>
    </source>
</reference>
<dbReference type="EMBL" id="JBHSIU010000001">
    <property type="protein sequence ID" value="MFC4996224.1"/>
    <property type="molecule type" value="Genomic_DNA"/>
</dbReference>
<sequence length="173" mass="18692">MYQDSIPHTRMTGAAMWPVWNTTMHLLVTLRDQLPDARRLVIDQVAAIDEACNPFRADSEVRALQPAEGRQVRVSALLAELVAVSLRAAVLSEGDLDPLAGDRPPHTGTTGGEAPDWRRISRVGARPHPAGGPGVVATSRLLSGRYRLIEPIGKGGMSVVWVRTTRCSSAGWP</sequence>
<evidence type="ECO:0000313" key="3">
    <source>
        <dbReference type="Proteomes" id="UP001595912"/>
    </source>
</evidence>
<protein>
    <recommendedName>
        <fullName evidence="4">FAD:protein FMN transferase</fullName>
    </recommendedName>
</protein>
<comment type="caution">
    <text evidence="2">The sequence shown here is derived from an EMBL/GenBank/DDBJ whole genome shotgun (WGS) entry which is preliminary data.</text>
</comment>
<name>A0ABV9VJG6_9ACTN</name>
<dbReference type="Gene3D" id="3.10.520.10">
    <property type="entry name" value="ApbE-like domains"/>
    <property type="match status" value="1"/>
</dbReference>
<dbReference type="InterPro" id="IPR024932">
    <property type="entry name" value="ApbE"/>
</dbReference>
<dbReference type="Pfam" id="PF02424">
    <property type="entry name" value="ApbE"/>
    <property type="match status" value="1"/>
</dbReference>
<organism evidence="2 3">
    <name type="scientific">Dactylosporangium cerinum</name>
    <dbReference type="NCBI Taxonomy" id="1434730"/>
    <lineage>
        <taxon>Bacteria</taxon>
        <taxon>Bacillati</taxon>
        <taxon>Actinomycetota</taxon>
        <taxon>Actinomycetes</taxon>
        <taxon>Micromonosporales</taxon>
        <taxon>Micromonosporaceae</taxon>
        <taxon>Dactylosporangium</taxon>
    </lineage>
</organism>